<protein>
    <recommendedName>
        <fullName evidence="1">DUF3870 domain-containing protein</fullName>
    </recommendedName>
</protein>
<comment type="caution">
    <text evidence="2">The sequence shown here is derived from an EMBL/GenBank/DDBJ whole genome shotgun (WGS) entry which is preliminary data.</text>
</comment>
<accession>A0ABS4RJT2</accession>
<dbReference type="Proteomes" id="UP001519293">
    <property type="component" value="Unassembled WGS sequence"/>
</dbReference>
<dbReference type="InterPro" id="IPR024617">
    <property type="entry name" value="DUF3870"/>
</dbReference>
<gene>
    <name evidence="2" type="ORF">J2Z40_003714</name>
</gene>
<reference evidence="2 3" key="1">
    <citation type="submission" date="2021-03" db="EMBL/GenBank/DDBJ databases">
        <title>Genomic Encyclopedia of Type Strains, Phase IV (KMG-IV): sequencing the most valuable type-strain genomes for metagenomic binning, comparative biology and taxonomic classification.</title>
        <authorList>
            <person name="Goeker M."/>
        </authorList>
    </citation>
    <scope>NUCLEOTIDE SEQUENCE [LARGE SCALE GENOMIC DNA]</scope>
    <source>
        <strain evidence="2 3">DSM 26675</strain>
    </source>
</reference>
<organism evidence="2 3">
    <name type="scientific">Cytobacillus eiseniae</name>
    <dbReference type="NCBI Taxonomy" id="762947"/>
    <lineage>
        <taxon>Bacteria</taxon>
        <taxon>Bacillati</taxon>
        <taxon>Bacillota</taxon>
        <taxon>Bacilli</taxon>
        <taxon>Bacillales</taxon>
        <taxon>Bacillaceae</taxon>
        <taxon>Cytobacillus</taxon>
    </lineage>
</organism>
<feature type="domain" description="DUF3870" evidence="1">
    <location>
        <begin position="9"/>
        <end position="100"/>
    </location>
</feature>
<evidence type="ECO:0000259" key="1">
    <source>
        <dbReference type="Pfam" id="PF12986"/>
    </source>
</evidence>
<keyword evidence="3" id="KW-1185">Reference proteome</keyword>
<dbReference type="EMBL" id="JAGIKZ010000035">
    <property type="protein sequence ID" value="MBP2243126.1"/>
    <property type="molecule type" value="Genomic_DNA"/>
</dbReference>
<evidence type="ECO:0000313" key="3">
    <source>
        <dbReference type="Proteomes" id="UP001519293"/>
    </source>
</evidence>
<name>A0ABS4RJT2_9BACI</name>
<dbReference type="RefSeq" id="WP_083953846.1">
    <property type="nucleotide sequence ID" value="NZ_JAGIKZ010000035.1"/>
</dbReference>
<sequence length="108" mass="12114">MSYIDTIVCTGYSRLPDGMAAKNLFGVMGVGFEIDPETDCIVNASSTFVTNMCTDFIRNIFTGHDLKEGLEAPIEKFEKRYFGLGKKAIVSAMRDAYNQYLIYKSMNI</sequence>
<dbReference type="Pfam" id="PF12986">
    <property type="entry name" value="DUF3870"/>
    <property type="match status" value="1"/>
</dbReference>
<proteinExistence type="predicted"/>
<evidence type="ECO:0000313" key="2">
    <source>
        <dbReference type="EMBL" id="MBP2243126.1"/>
    </source>
</evidence>